<dbReference type="RefSeq" id="WP_149081633.1">
    <property type="nucleotide sequence ID" value="NZ_VTAW01000013.1"/>
</dbReference>
<comment type="caution">
    <text evidence="2">The sequence shown here is derived from an EMBL/GenBank/DDBJ whole genome shotgun (WGS) entry which is preliminary data.</text>
</comment>
<dbReference type="Proteomes" id="UP000324104">
    <property type="component" value="Unassembled WGS sequence"/>
</dbReference>
<keyword evidence="3" id="KW-1185">Reference proteome</keyword>
<reference evidence="2 3" key="1">
    <citation type="submission" date="2019-08" db="EMBL/GenBank/DDBJ databases">
        <title>Archaea genome.</title>
        <authorList>
            <person name="Kajale S."/>
            <person name="Shouche Y."/>
            <person name="Deshpande N."/>
            <person name="Sharma A."/>
        </authorList>
    </citation>
    <scope>NUCLEOTIDE SEQUENCE [LARGE SCALE GENOMIC DNA]</scope>
    <source>
        <strain evidence="2 3">ESP3B_9</strain>
    </source>
</reference>
<evidence type="ECO:0000313" key="2">
    <source>
        <dbReference type="EMBL" id="TYT61841.1"/>
    </source>
</evidence>
<name>A0A5D5ARZ9_9EURY</name>
<dbReference type="AlphaFoldDB" id="A0A5D5ARZ9"/>
<dbReference type="Pfam" id="PF13676">
    <property type="entry name" value="TIR_2"/>
    <property type="match status" value="1"/>
</dbReference>
<proteinExistence type="predicted"/>
<dbReference type="Gene3D" id="3.40.50.10140">
    <property type="entry name" value="Toll/interleukin-1 receptor homology (TIR) domain"/>
    <property type="match status" value="1"/>
</dbReference>
<dbReference type="EMBL" id="VTAW01000013">
    <property type="protein sequence ID" value="TYT61841.1"/>
    <property type="molecule type" value="Genomic_DNA"/>
</dbReference>
<evidence type="ECO:0000313" key="3">
    <source>
        <dbReference type="Proteomes" id="UP000324104"/>
    </source>
</evidence>
<accession>A0A5D5ARZ9</accession>
<evidence type="ECO:0000259" key="1">
    <source>
        <dbReference type="Pfam" id="PF13676"/>
    </source>
</evidence>
<protein>
    <submittedName>
        <fullName evidence="2">Toll/interleukin-1 receptor domain-containing protein</fullName>
    </submittedName>
</protein>
<dbReference type="SUPFAM" id="SSF52200">
    <property type="entry name" value="Toll/Interleukin receptor TIR domain"/>
    <property type="match status" value="1"/>
</dbReference>
<dbReference type="InterPro" id="IPR035897">
    <property type="entry name" value="Toll_tir_struct_dom_sf"/>
</dbReference>
<sequence length="203" mass="22868">MTGEQVYVSHAPSDLELVQTLFSTVKNLPFDVHIALEEVDSNRTRDRLESRIPDSDVVVAVLTDRSADSRWVNQEIGYARAERIPIFPVYTDERHRGGYLADIEGMSIKRDDLSRTICELLGGLRHILEPIGPLSVPNWFMRFPCTTDGCPEQVVLEIDAPQSKLWKQHRHGKPLAVTCSACGGTYYFNPATLGFIRRDPATQ</sequence>
<dbReference type="GO" id="GO:0007165">
    <property type="term" value="P:signal transduction"/>
    <property type="evidence" value="ECO:0007669"/>
    <property type="project" value="InterPro"/>
</dbReference>
<keyword evidence="2" id="KW-0675">Receptor</keyword>
<dbReference type="InterPro" id="IPR000157">
    <property type="entry name" value="TIR_dom"/>
</dbReference>
<feature type="domain" description="TIR" evidence="1">
    <location>
        <begin position="6"/>
        <end position="109"/>
    </location>
</feature>
<organism evidence="2 3">
    <name type="scientific">Natrialba swarupiae</name>
    <dbReference type="NCBI Taxonomy" id="2448032"/>
    <lineage>
        <taxon>Archaea</taxon>
        <taxon>Methanobacteriati</taxon>
        <taxon>Methanobacteriota</taxon>
        <taxon>Stenosarchaea group</taxon>
        <taxon>Halobacteria</taxon>
        <taxon>Halobacteriales</taxon>
        <taxon>Natrialbaceae</taxon>
        <taxon>Natrialba</taxon>
    </lineage>
</organism>
<gene>
    <name evidence="2" type="ORF">FYC77_11405</name>
</gene>